<dbReference type="GO" id="GO:0009986">
    <property type="term" value="C:cell surface"/>
    <property type="evidence" value="ECO:0007669"/>
    <property type="project" value="TreeGrafter"/>
</dbReference>
<keyword evidence="2 5" id="KW-0378">Hydrolase</keyword>
<dbReference type="OrthoDB" id="1887033at2759"/>
<evidence type="ECO:0000256" key="2">
    <source>
        <dbReference type="ARBA" id="ARBA00022801"/>
    </source>
</evidence>
<dbReference type="GO" id="GO:0071555">
    <property type="term" value="P:cell wall organization"/>
    <property type="evidence" value="ECO:0007669"/>
    <property type="project" value="UniProtKB-KW"/>
</dbReference>
<gene>
    <name evidence="7" type="ORF">NA56DRAFT_688313</name>
</gene>
<dbReference type="GO" id="GO:0008422">
    <property type="term" value="F:beta-glucosidase activity"/>
    <property type="evidence" value="ECO:0007669"/>
    <property type="project" value="TreeGrafter"/>
</dbReference>
<dbReference type="SUPFAM" id="SSF51445">
    <property type="entry name" value="(Trans)glycosidases"/>
    <property type="match status" value="1"/>
</dbReference>
<dbReference type="GO" id="GO:0005576">
    <property type="term" value="C:extracellular region"/>
    <property type="evidence" value="ECO:0007669"/>
    <property type="project" value="TreeGrafter"/>
</dbReference>
<comment type="similarity">
    <text evidence="1 5">Belongs to the glycosyl hydrolase 5 (cellulase A) family.</text>
</comment>
<evidence type="ECO:0000256" key="1">
    <source>
        <dbReference type="ARBA" id="ARBA00005641"/>
    </source>
</evidence>
<dbReference type="InterPro" id="IPR050386">
    <property type="entry name" value="Glycosyl_hydrolase_5"/>
</dbReference>
<evidence type="ECO:0000313" key="8">
    <source>
        <dbReference type="Proteomes" id="UP000235672"/>
    </source>
</evidence>
<dbReference type="AlphaFoldDB" id="A0A2J6Q7G9"/>
<dbReference type="GO" id="GO:0009251">
    <property type="term" value="P:glucan catabolic process"/>
    <property type="evidence" value="ECO:0007669"/>
    <property type="project" value="TreeGrafter"/>
</dbReference>
<dbReference type="PANTHER" id="PTHR31297:SF13">
    <property type="entry name" value="PUTATIVE-RELATED"/>
    <property type="match status" value="1"/>
</dbReference>
<name>A0A2J6Q7G9_9HELO</name>
<dbReference type="InterPro" id="IPR017853">
    <property type="entry name" value="GH"/>
</dbReference>
<dbReference type="FunFam" id="3.20.20.80:FF:000130">
    <property type="entry name" value="Endoglucanase C"/>
    <property type="match status" value="1"/>
</dbReference>
<dbReference type="EMBL" id="KZ613478">
    <property type="protein sequence ID" value="PMD22184.1"/>
    <property type="molecule type" value="Genomic_DNA"/>
</dbReference>
<dbReference type="Gene3D" id="3.20.20.80">
    <property type="entry name" value="Glycosidases"/>
    <property type="match status" value="1"/>
</dbReference>
<evidence type="ECO:0000313" key="7">
    <source>
        <dbReference type="EMBL" id="PMD22184.1"/>
    </source>
</evidence>
<evidence type="ECO:0000259" key="6">
    <source>
        <dbReference type="Pfam" id="PF00150"/>
    </source>
</evidence>
<protein>
    <submittedName>
        <fullName evidence="7">Glycoside hydrolase family 5 protein</fullName>
    </submittedName>
</protein>
<proteinExistence type="inferred from homology"/>
<keyword evidence="8" id="KW-1185">Reference proteome</keyword>
<evidence type="ECO:0000256" key="3">
    <source>
        <dbReference type="ARBA" id="ARBA00023295"/>
    </source>
</evidence>
<dbReference type="Proteomes" id="UP000235672">
    <property type="component" value="Unassembled WGS sequence"/>
</dbReference>
<dbReference type="InterPro" id="IPR001547">
    <property type="entry name" value="Glyco_hydro_5"/>
</dbReference>
<dbReference type="STRING" id="1745343.A0A2J6Q7G9"/>
<reference evidence="7 8" key="1">
    <citation type="submission" date="2016-05" db="EMBL/GenBank/DDBJ databases">
        <title>A degradative enzymes factory behind the ericoid mycorrhizal symbiosis.</title>
        <authorList>
            <consortium name="DOE Joint Genome Institute"/>
            <person name="Martino E."/>
            <person name="Morin E."/>
            <person name="Grelet G."/>
            <person name="Kuo A."/>
            <person name="Kohler A."/>
            <person name="Daghino S."/>
            <person name="Barry K."/>
            <person name="Choi C."/>
            <person name="Cichocki N."/>
            <person name="Clum A."/>
            <person name="Copeland A."/>
            <person name="Hainaut M."/>
            <person name="Haridas S."/>
            <person name="Labutti K."/>
            <person name="Lindquist E."/>
            <person name="Lipzen A."/>
            <person name="Khouja H.-R."/>
            <person name="Murat C."/>
            <person name="Ohm R."/>
            <person name="Olson A."/>
            <person name="Spatafora J."/>
            <person name="Veneault-Fourrey C."/>
            <person name="Henrissat B."/>
            <person name="Grigoriev I."/>
            <person name="Martin F."/>
            <person name="Perotto S."/>
        </authorList>
    </citation>
    <scope>NUCLEOTIDE SEQUENCE [LARGE SCALE GENOMIC DNA]</scope>
    <source>
        <strain evidence="7 8">UAMH 7357</strain>
    </source>
</reference>
<evidence type="ECO:0000256" key="4">
    <source>
        <dbReference type="ARBA" id="ARBA00023316"/>
    </source>
</evidence>
<dbReference type="Pfam" id="PF00150">
    <property type="entry name" value="Cellulase"/>
    <property type="match status" value="1"/>
</dbReference>
<dbReference type="PANTHER" id="PTHR31297">
    <property type="entry name" value="GLUCAN ENDO-1,6-BETA-GLUCOSIDASE B"/>
    <property type="match status" value="1"/>
</dbReference>
<keyword evidence="4" id="KW-0961">Cell wall biogenesis/degradation</keyword>
<evidence type="ECO:0000256" key="5">
    <source>
        <dbReference type="RuleBase" id="RU361153"/>
    </source>
</evidence>
<sequence length="495" mass="57300">MAPHEIEDPKSASESTIPRQLLRRKPINSILKVRGTEIVDGDGEPVILKGAGLGGHMNMENFITGFPGHEHEHRAAILEVLGQEKYEFFFDKFLDYFFTASDAKFFAEQGLNCIRIPFNYRHFEDDLNPGVYKPEGFRILDRIIERCAAENLYVVLDLHAVPGGQNQDWHSDSGVHKALFWQFMEFQNRMINFWKEIASHYKGNVHVAGYNPLNEPADPAHTNLQVFYTRVEKAIRSVDPDHILFLDGNTYAMDFTHFKTVLPNTVYAMHDYSMMGFPMCEQYTGTAAQDASLKRSFDRKVEFMRKNGVPIWNGEFGPVYASTSDAEHEKINQGRYSLIQAQLKIYRESRVSWSIWTYKDIGYQGMVYLSPSTAWMKLLKPFLTKKAALGTDFWGRNDSKEIQDIYDPLFAHLRDVVPAEFHKRRYPSPLWGIERHAERVLREMLMGEYLGFEMAELFRGKTFDELDELAASFKLENCVQRSELNEILKKDSELH</sequence>
<accession>A0A2J6Q7G9</accession>
<organism evidence="7 8">
    <name type="scientific">Hyaloscypha hepaticicola</name>
    <dbReference type="NCBI Taxonomy" id="2082293"/>
    <lineage>
        <taxon>Eukaryota</taxon>
        <taxon>Fungi</taxon>
        <taxon>Dikarya</taxon>
        <taxon>Ascomycota</taxon>
        <taxon>Pezizomycotina</taxon>
        <taxon>Leotiomycetes</taxon>
        <taxon>Helotiales</taxon>
        <taxon>Hyaloscyphaceae</taxon>
        <taxon>Hyaloscypha</taxon>
    </lineage>
</organism>
<keyword evidence="3 5" id="KW-0326">Glycosidase</keyword>
<feature type="domain" description="Glycoside hydrolase family 5" evidence="6">
    <location>
        <begin position="99"/>
        <end position="359"/>
    </location>
</feature>